<name>A0A1I2RTG5_9CORY</name>
<dbReference type="InterPro" id="IPR007527">
    <property type="entry name" value="Znf_SWIM"/>
</dbReference>
<dbReference type="Pfam" id="PF04434">
    <property type="entry name" value="SWIM"/>
    <property type="match status" value="1"/>
</dbReference>
<evidence type="ECO:0000256" key="1">
    <source>
        <dbReference type="PROSITE-ProRule" id="PRU00325"/>
    </source>
</evidence>
<dbReference type="STRING" id="185761.SAMN05660282_00840"/>
<dbReference type="EMBL" id="FOPJ01000004">
    <property type="protein sequence ID" value="SFG42819.1"/>
    <property type="molecule type" value="Genomic_DNA"/>
</dbReference>
<feature type="region of interest" description="Disordered" evidence="2">
    <location>
        <begin position="1"/>
        <end position="74"/>
    </location>
</feature>
<dbReference type="OrthoDB" id="188274at2"/>
<dbReference type="AlphaFoldDB" id="A0A1I2RTG5"/>
<keyword evidence="5" id="KW-1185">Reference proteome</keyword>
<keyword evidence="1" id="KW-0479">Metal-binding</keyword>
<keyword evidence="1" id="KW-0862">Zinc</keyword>
<accession>A0A1I2RTG5</accession>
<reference evidence="4 5" key="1">
    <citation type="submission" date="2016-10" db="EMBL/GenBank/DDBJ databases">
        <authorList>
            <person name="de Groot N.N."/>
        </authorList>
    </citation>
    <scope>NUCLEOTIDE SEQUENCE [LARGE SCALE GENOMIC DNA]</scope>
    <source>
        <strain>J11</strain>
        <strain evidence="5">PG 39</strain>
    </source>
</reference>
<dbReference type="RefSeq" id="WP_092284767.1">
    <property type="nucleotide sequence ID" value="NZ_FOPJ01000004.1"/>
</dbReference>
<dbReference type="PANTHER" id="PTHR38133">
    <property type="entry name" value="SLR1429 PROTEIN"/>
    <property type="match status" value="1"/>
</dbReference>
<dbReference type="PROSITE" id="PS50966">
    <property type="entry name" value="ZF_SWIM"/>
    <property type="match status" value="1"/>
</dbReference>
<organism evidence="4 5">
    <name type="scientific">Corynebacterium spheniscorum</name>
    <dbReference type="NCBI Taxonomy" id="185761"/>
    <lineage>
        <taxon>Bacteria</taxon>
        <taxon>Bacillati</taxon>
        <taxon>Actinomycetota</taxon>
        <taxon>Actinomycetes</taxon>
        <taxon>Mycobacteriales</taxon>
        <taxon>Corynebacteriaceae</taxon>
        <taxon>Corynebacterium</taxon>
    </lineage>
</organism>
<keyword evidence="1" id="KW-0863">Zinc-finger</keyword>
<evidence type="ECO:0000313" key="4">
    <source>
        <dbReference type="EMBL" id="SFG42819.1"/>
    </source>
</evidence>
<gene>
    <name evidence="4" type="ORF">SAMN05660282_00840</name>
</gene>
<evidence type="ECO:0000313" key="5">
    <source>
        <dbReference type="Proteomes" id="UP000199065"/>
    </source>
</evidence>
<protein>
    <submittedName>
        <fullName evidence="4">Uncharacterized conserved protein, contains Zn finger domain</fullName>
    </submittedName>
</protein>
<feature type="compositionally biased region" description="Basic and acidic residues" evidence="2">
    <location>
        <begin position="403"/>
        <end position="412"/>
    </location>
</feature>
<evidence type="ECO:0000259" key="3">
    <source>
        <dbReference type="PROSITE" id="PS50966"/>
    </source>
</evidence>
<proteinExistence type="predicted"/>
<evidence type="ECO:0000256" key="2">
    <source>
        <dbReference type="SAM" id="MobiDB-lite"/>
    </source>
</evidence>
<sequence>MSEDDEKTKGKTAKAKALKAVAKKSEPGSPSPAESIKRLIATRARRSAEGKDGGASGSQDDLHPTLNLGAKTQRPEVDNVVYAKFGASRGSAPTPPDPLAEAEARIRRALEKELSGKGVRRTCTEGVRSPIADQLFRVIADMTDRGRETRGIEYARQDRVHGVVFDANRISGYVKGTQLEPFQVSLWLPERRGEDAVRLAAMLSNSESLAALRDGQISDELFDAMVGNPIVEDIEWRCTCPDFGRVPCKHAVALALIAGEMVSDDPNRLARIRGLDLDDIEKLVEAATPMDETELLEPERYWHGKRLPPLPPVEVSPVFEEGSKDLLEHALRPVVITKMQAQHAVDELREIYDRMVGRAVNKYGERMEEDDSTGEGYRLADDFGDHIDDHLVFADEDDEDDDPRMPRFEPSLKRPPRPRIIDAHIVPELPDPDIVTPFRRLKRNELED</sequence>
<feature type="domain" description="SWIM-type" evidence="3">
    <location>
        <begin position="222"/>
        <end position="259"/>
    </location>
</feature>
<dbReference type="Proteomes" id="UP000199065">
    <property type="component" value="Unassembled WGS sequence"/>
</dbReference>
<feature type="region of interest" description="Disordered" evidence="2">
    <location>
        <begin position="395"/>
        <end position="419"/>
    </location>
</feature>
<dbReference type="PANTHER" id="PTHR38133:SF1">
    <property type="entry name" value="SLR1429 PROTEIN"/>
    <property type="match status" value="1"/>
</dbReference>
<dbReference type="GO" id="GO:0008270">
    <property type="term" value="F:zinc ion binding"/>
    <property type="evidence" value="ECO:0007669"/>
    <property type="project" value="UniProtKB-KW"/>
</dbReference>